<proteinExistence type="predicted"/>
<dbReference type="PANTHER" id="PTHR30582">
    <property type="entry name" value="L,D-TRANSPEPTIDASE"/>
    <property type="match status" value="1"/>
</dbReference>
<evidence type="ECO:0000256" key="2">
    <source>
        <dbReference type="ARBA" id="ARBA00022679"/>
    </source>
</evidence>
<dbReference type="Gene3D" id="2.40.440.10">
    <property type="entry name" value="L,D-transpeptidase catalytic domain-like"/>
    <property type="match status" value="1"/>
</dbReference>
<feature type="domain" description="L,D-TPase catalytic" evidence="8">
    <location>
        <begin position="358"/>
        <end position="479"/>
    </location>
</feature>
<keyword evidence="4 6" id="KW-0573">Peptidoglycan synthesis</keyword>
<dbReference type="Proteomes" id="UP000279336">
    <property type="component" value="Unassembled WGS sequence"/>
</dbReference>
<keyword evidence="3 6" id="KW-0133">Cell shape</keyword>
<dbReference type="InterPro" id="IPR005490">
    <property type="entry name" value="LD_TPept_cat_dom"/>
</dbReference>
<evidence type="ECO:0000259" key="8">
    <source>
        <dbReference type="PROSITE" id="PS52029"/>
    </source>
</evidence>
<dbReference type="PANTHER" id="PTHR30582:SF2">
    <property type="entry name" value="L,D-TRANSPEPTIDASE YCIB-RELATED"/>
    <property type="match status" value="1"/>
</dbReference>
<gene>
    <name evidence="9" type="ORF">D7U36_01515</name>
    <name evidence="10" type="ORF">PROPAUS_0161</name>
</gene>
<evidence type="ECO:0000313" key="10">
    <source>
        <dbReference type="EMBL" id="SYZ32286.1"/>
    </source>
</evidence>
<dbReference type="Proteomes" id="UP000263928">
    <property type="component" value="Unassembled WGS sequence"/>
</dbReference>
<dbReference type="GO" id="GO:0071972">
    <property type="term" value="F:peptidoglycan L,D-transpeptidase activity"/>
    <property type="evidence" value="ECO:0007669"/>
    <property type="project" value="TreeGrafter"/>
</dbReference>
<sequence>MGRVKSRKRTGLLVALLVIAVATAAGAVGYAVRTADRGLPGTSVAGQSINGMSAEAVHEMVEQRAEELAVVLTMDGQDRRASLSELGISVDAQATTEEAFEANGSVAARFAAIVRKRDVPAVITVDEGVQQAFLEELAAQHGATAKDASVTFSAPDAAFVVSPGEKGRGYDMSAVTELAAEAGRSLSERSLAMELTETDPAVTTEQAQSTAEAANTLIAPEVQVTGTDGVVIAATMADKASWVVLTGQDGHLAASPGLDEDSVSAWVGGAAASTNVEPVNGTRLVSSSGEVLRVTVEGTDGLSVNNVDEITRQLLDTLTAGRPYSGTFTYDSVEAQNDDTVVADGAENLAHPAAPGEHWLDINLSNNTVTAYIGADPQATMLMVPGRPGMETVTGTFQVYLKYQSQTMTGTNDDGTTWTAPNVQWVSYFYGSYALHAAPWQPSFGWSGPGGSHGCVNMSTADAQYVYDFAPVGTTVVSHY</sequence>
<evidence type="ECO:0000256" key="7">
    <source>
        <dbReference type="SAM" id="SignalP"/>
    </source>
</evidence>
<comment type="pathway">
    <text evidence="1 6">Cell wall biogenesis; peptidoglycan biosynthesis.</text>
</comment>
<dbReference type="InterPro" id="IPR038063">
    <property type="entry name" value="Transpep_catalytic_dom"/>
</dbReference>
<feature type="chain" id="PRO_5036072798" evidence="7">
    <location>
        <begin position="28"/>
        <end position="480"/>
    </location>
</feature>
<keyword evidence="7" id="KW-0732">Signal</keyword>
<evidence type="ECO:0000256" key="4">
    <source>
        <dbReference type="ARBA" id="ARBA00022984"/>
    </source>
</evidence>
<evidence type="ECO:0000256" key="5">
    <source>
        <dbReference type="ARBA" id="ARBA00023316"/>
    </source>
</evidence>
<dbReference type="InterPro" id="IPR050979">
    <property type="entry name" value="LD-transpeptidase"/>
</dbReference>
<keyword evidence="11" id="KW-1185">Reference proteome</keyword>
<reference evidence="10" key="1">
    <citation type="submission" date="2018-08" db="EMBL/GenBank/DDBJ databases">
        <authorList>
            <person name="Ferrada E.E."/>
            <person name="Latorre B.A."/>
        </authorList>
    </citation>
    <scope>NUCLEOTIDE SEQUENCE [LARGE SCALE GENOMIC DNA]</scope>
    <source>
        <strain evidence="10">Propionibacterium_australiense1</strain>
    </source>
</reference>
<dbReference type="GO" id="GO:0016740">
    <property type="term" value="F:transferase activity"/>
    <property type="evidence" value="ECO:0007669"/>
    <property type="project" value="UniProtKB-KW"/>
</dbReference>
<dbReference type="RefSeq" id="WP_119160660.1">
    <property type="nucleotide sequence ID" value="NZ_LR134442.1"/>
</dbReference>
<evidence type="ECO:0000256" key="6">
    <source>
        <dbReference type="PROSITE-ProRule" id="PRU01373"/>
    </source>
</evidence>
<dbReference type="AlphaFoldDB" id="A0A383S4T8"/>
<dbReference type="Pfam" id="PF03734">
    <property type="entry name" value="YkuD"/>
    <property type="match status" value="1"/>
</dbReference>
<keyword evidence="5 6" id="KW-0961">Cell wall biogenesis/degradation</keyword>
<name>A0A383S4T8_9ACTN</name>
<accession>A0A383S4T8</accession>
<dbReference type="OrthoDB" id="3176960at2"/>
<evidence type="ECO:0000313" key="11">
    <source>
        <dbReference type="Proteomes" id="UP000263928"/>
    </source>
</evidence>
<dbReference type="CDD" id="cd16913">
    <property type="entry name" value="YkuD_like"/>
    <property type="match status" value="1"/>
</dbReference>
<reference evidence="9 12" key="3">
    <citation type="submission" date="2018-10" db="EMBL/GenBank/DDBJ databases">
        <title>Propionibacterium australiense Genome Sequencing and Assembly.</title>
        <authorList>
            <person name="Bernier A.-M."/>
            <person name="Bernard K."/>
        </authorList>
    </citation>
    <scope>NUCLEOTIDE SEQUENCE [LARGE SCALE GENOMIC DNA]</scope>
    <source>
        <strain evidence="9 12">NML98A078</strain>
    </source>
</reference>
<evidence type="ECO:0000313" key="9">
    <source>
        <dbReference type="EMBL" id="RLP12694.1"/>
    </source>
</evidence>
<protein>
    <submittedName>
        <fullName evidence="10">L,D-transpeptidase catalytic domain</fullName>
        <ecNumber evidence="10">2.-.-.-</ecNumber>
    </submittedName>
</protein>
<reference evidence="11" key="2">
    <citation type="submission" date="2018-08" db="EMBL/GenBank/DDBJ databases">
        <authorList>
            <person name="Hornung B."/>
        </authorList>
    </citation>
    <scope>NUCLEOTIDE SEQUENCE [LARGE SCALE GENOMIC DNA]</scope>
</reference>
<dbReference type="PROSITE" id="PS52029">
    <property type="entry name" value="LD_TPASE"/>
    <property type="match status" value="1"/>
</dbReference>
<dbReference type="GO" id="GO:0008360">
    <property type="term" value="P:regulation of cell shape"/>
    <property type="evidence" value="ECO:0007669"/>
    <property type="project" value="UniProtKB-UniRule"/>
</dbReference>
<dbReference type="GO" id="GO:0018104">
    <property type="term" value="P:peptidoglycan-protein cross-linking"/>
    <property type="evidence" value="ECO:0007669"/>
    <property type="project" value="TreeGrafter"/>
</dbReference>
<dbReference type="GO" id="GO:0005576">
    <property type="term" value="C:extracellular region"/>
    <property type="evidence" value="ECO:0007669"/>
    <property type="project" value="TreeGrafter"/>
</dbReference>
<dbReference type="UniPathway" id="UPA00219"/>
<dbReference type="EMBL" id="RCIW01000002">
    <property type="protein sequence ID" value="RLP12694.1"/>
    <property type="molecule type" value="Genomic_DNA"/>
</dbReference>
<evidence type="ECO:0000313" key="12">
    <source>
        <dbReference type="Proteomes" id="UP000279336"/>
    </source>
</evidence>
<dbReference type="SUPFAM" id="SSF141523">
    <property type="entry name" value="L,D-transpeptidase catalytic domain-like"/>
    <property type="match status" value="1"/>
</dbReference>
<dbReference type="Pfam" id="PF12229">
    <property type="entry name" value="PG_binding_4"/>
    <property type="match status" value="1"/>
</dbReference>
<dbReference type="EC" id="2.-.-.-" evidence="10"/>
<evidence type="ECO:0000256" key="1">
    <source>
        <dbReference type="ARBA" id="ARBA00004752"/>
    </source>
</evidence>
<dbReference type="InterPro" id="IPR022029">
    <property type="entry name" value="YoaR-like_PG-bd"/>
</dbReference>
<dbReference type="GO" id="GO:0071555">
    <property type="term" value="P:cell wall organization"/>
    <property type="evidence" value="ECO:0007669"/>
    <property type="project" value="UniProtKB-UniRule"/>
</dbReference>
<dbReference type="EMBL" id="UNQJ01000001">
    <property type="protein sequence ID" value="SYZ32286.1"/>
    <property type="molecule type" value="Genomic_DNA"/>
</dbReference>
<organism evidence="10 11">
    <name type="scientific">Propionibacterium australiense</name>
    <dbReference type="NCBI Taxonomy" id="119981"/>
    <lineage>
        <taxon>Bacteria</taxon>
        <taxon>Bacillati</taxon>
        <taxon>Actinomycetota</taxon>
        <taxon>Actinomycetes</taxon>
        <taxon>Propionibacteriales</taxon>
        <taxon>Propionibacteriaceae</taxon>
        <taxon>Propionibacterium</taxon>
    </lineage>
</organism>
<feature type="signal peptide" evidence="7">
    <location>
        <begin position="1"/>
        <end position="27"/>
    </location>
</feature>
<feature type="active site" description="Proton donor/acceptor" evidence="6">
    <location>
        <position position="436"/>
    </location>
</feature>
<keyword evidence="2 10" id="KW-0808">Transferase</keyword>
<feature type="active site" description="Nucleophile" evidence="6">
    <location>
        <position position="455"/>
    </location>
</feature>
<evidence type="ECO:0000256" key="3">
    <source>
        <dbReference type="ARBA" id="ARBA00022960"/>
    </source>
</evidence>